<organism evidence="3 4">
    <name type="scientific">Aquibium carbonis</name>
    <dbReference type="NCBI Taxonomy" id="2495581"/>
    <lineage>
        <taxon>Bacteria</taxon>
        <taxon>Pseudomonadati</taxon>
        <taxon>Pseudomonadota</taxon>
        <taxon>Alphaproteobacteria</taxon>
        <taxon>Hyphomicrobiales</taxon>
        <taxon>Phyllobacteriaceae</taxon>
        <taxon>Aquibium</taxon>
    </lineage>
</organism>
<dbReference type="Proteomes" id="UP000278398">
    <property type="component" value="Unassembled WGS sequence"/>
</dbReference>
<keyword evidence="4" id="KW-1185">Reference proteome</keyword>
<keyword evidence="2" id="KW-0732">Signal</keyword>
<accession>A0A3S0ARZ6</accession>
<proteinExistence type="predicted"/>
<feature type="chain" id="PRO_5018589804" evidence="2">
    <location>
        <begin position="27"/>
        <end position="1562"/>
    </location>
</feature>
<reference evidence="3 4" key="1">
    <citation type="submission" date="2018-12" db="EMBL/GenBank/DDBJ databases">
        <title>Mesorhizobium carbonis sp. nov., isolated from coal mine water.</title>
        <authorList>
            <person name="Xin W."/>
            <person name="Xu Z."/>
            <person name="Xiang F."/>
            <person name="Zhang J."/>
            <person name="Xi L."/>
            <person name="Liu J."/>
        </authorList>
    </citation>
    <scope>NUCLEOTIDE SEQUENCE [LARGE SCALE GENOMIC DNA]</scope>
    <source>
        <strain evidence="3 4">B2.3</strain>
    </source>
</reference>
<protein>
    <submittedName>
        <fullName evidence="3">Uncharacterized protein</fullName>
    </submittedName>
</protein>
<dbReference type="RefSeq" id="WP_126700609.1">
    <property type="nucleotide sequence ID" value="NZ_RWKW01000051.1"/>
</dbReference>
<dbReference type="EMBL" id="RWKW01000051">
    <property type="protein sequence ID" value="RST85704.1"/>
    <property type="molecule type" value="Genomic_DNA"/>
</dbReference>
<evidence type="ECO:0000313" key="3">
    <source>
        <dbReference type="EMBL" id="RST85704.1"/>
    </source>
</evidence>
<name>A0A3S0ARZ6_9HYPH</name>
<comment type="caution">
    <text evidence="3">The sequence shown here is derived from an EMBL/GenBank/DDBJ whole genome shotgun (WGS) entry which is preliminary data.</text>
</comment>
<evidence type="ECO:0000256" key="2">
    <source>
        <dbReference type="SAM" id="SignalP"/>
    </source>
</evidence>
<feature type="compositionally biased region" description="Pro residues" evidence="1">
    <location>
        <begin position="1029"/>
        <end position="1039"/>
    </location>
</feature>
<gene>
    <name evidence="3" type="ORF">EJC49_14285</name>
</gene>
<feature type="region of interest" description="Disordered" evidence="1">
    <location>
        <begin position="1022"/>
        <end position="1045"/>
    </location>
</feature>
<feature type="signal peptide" evidence="2">
    <location>
        <begin position="1"/>
        <end position="26"/>
    </location>
</feature>
<sequence>MLASIACLTRAAALILALSLSLVAMNGPAAAEMLGRWQTFNGPGFTFTFDVQVQSGSPGGMRTLSGEITPTGTFDADCGRARPGDRFHLYVCERLSKDGPFALDANMSTARGQPVLTGADINSGATLELTLEEGTAAPLAKLLITLERFDGATDTMTLVARKRDVRTAPQALVGNWIGADGGLTLETRIEAVDDDRVAVTVSAFADRALPVPSSRPLDEWHRIAGSERAFSMSATAARQPDQPHAFWTTVLTREGEFPDRIGAGAELKPTPSGNLQIVFTGAGLGGVPPVYVTFARADRPLRQVAPTRSAPDMMNGQWIGNVGPLVIEADIEMNGEGEATATFHAFDDQAKGSFPRNPSRAFIWFHEVVEKRQPFALSFEGSWDGRAGFVAGRGESVKTKDFGIDANMRIRRVAVDELSLSAAHPTDDVFDGQPIRLVRRATPLRPVPSFDGAEAKPAVESPLAGSWVWSSGPNRRGNVILLELAGDDLGPISGAIKVWNTDGTCETFPRTQALCELGRDDGPLANAVRLDPTGDDRWPYDALEGLRAFGKDFPAYSDLRMRLRPSGTGTLMVQMTAAAAFGAQPDNTYLFEKLGASETLLAPSLDDRAYVARPDDPAPGACEAWARDDSLRRQKNLPALTARLDAILANQKIGASGHPLDDQCKQMLDDMAEAGLDPAKDDGGMGSGSAGPKPQDPVAAGPVVGTWRMVGQPHESLPAMGIWQTAAALRPTLSGFEMSGQSGQYSAVETNGPFVSTFATLNADIEQFRSHLEKPMPGTGAASLMEWIGTPEALLAGGGGTRLGWVDEQNVLGDETVLLVAGDRALLFTDGPRLAGSMMDFATIGQPPRNVVVAAFERTRTDAPDPKPQEAAGSTGDFKVRNYRQVASYGKAFGVMDDLVARLTVFGDRIEMRPVRAGKVVNTDERHVDVGRGTLDSVLGAYAPDDFTVRHQTIPDVFPELAGQSFRDFVGGEAKAYSYTPPGAVVLETERMLFLSRDGNRFLEIERFPTHSPGHDIWLGARTTSSGPMPDPVPGPDPKPAADNRDVANTDPVNIPVPPKPEPNAVCESLERRTAEMNAEAGSELVQAIRSIYADVGLAFGGEQTEAKCQRALDRLNAIVLVPDTRNNGQSGQTGGGPRQGNVYLVDNSVNVFNTFVDNGGNWSAPDAPDPCATLDAFAATLTFSGGMGMGGFIDGLFVEVGLSLSGQRRPDLCYDAMLHLWDYGVDPALDDGGWGVVRVLIDVDGQLRRPGRDPAESRACRAYTAFTSKLLAKGGTEMVQFLRGYAIDQGFGMGSTRDPSPADCARMLAELRDLGLDPDLPDGGFSFASDFLPAEPVPSPARADRAVAYDARPEPEIELANWLSGAPYTYAVPMTGELQQIGELAGVVAFVTPPEGLLGGDHARPGDRTACMDRRRLTRDESFRAWAAMRELMRHFVPPGSILSGRDCVLVEVATEMAFATMGDPSFAHGEDEFVSVILDRRLDGVGLGADDRQIAGRTVGAMLREPEPTETHPWRAVVTTPDIVAAVTGYVVPAGSFLVWNHRTGGVAGPFRMRLSGEAR</sequence>
<evidence type="ECO:0000313" key="4">
    <source>
        <dbReference type="Proteomes" id="UP000278398"/>
    </source>
</evidence>
<feature type="region of interest" description="Disordered" evidence="1">
    <location>
        <begin position="675"/>
        <end position="696"/>
    </location>
</feature>
<evidence type="ECO:0000256" key="1">
    <source>
        <dbReference type="SAM" id="MobiDB-lite"/>
    </source>
</evidence>